<comment type="caution">
    <text evidence="1">The sequence shown here is derived from an EMBL/GenBank/DDBJ whole genome shotgun (WGS) entry which is preliminary data.</text>
</comment>
<reference evidence="1" key="1">
    <citation type="journal article" date="2015" name="Nature">
        <title>Complex archaea that bridge the gap between prokaryotes and eukaryotes.</title>
        <authorList>
            <person name="Spang A."/>
            <person name="Saw J.H."/>
            <person name="Jorgensen S.L."/>
            <person name="Zaremba-Niedzwiedzka K."/>
            <person name="Martijn J."/>
            <person name="Lind A.E."/>
            <person name="van Eijk R."/>
            <person name="Schleper C."/>
            <person name="Guy L."/>
            <person name="Ettema T.J."/>
        </authorList>
    </citation>
    <scope>NUCLEOTIDE SEQUENCE</scope>
</reference>
<proteinExistence type="predicted"/>
<dbReference type="EMBL" id="LAZR01000328">
    <property type="protein sequence ID" value="KKN74343.1"/>
    <property type="molecule type" value="Genomic_DNA"/>
</dbReference>
<protein>
    <submittedName>
        <fullName evidence="1">Uncharacterized protein</fullName>
    </submittedName>
</protein>
<sequence>MSLEAVIKAFRRSGPAGGDDGVLQTNEEGDLFVAQGNAAPYTEITRRGATFNAMSAAAAPLVAKPTTVCIFELYNNTEDRVMEIQDLFLFHLLYTAALHNQSLWACVVGEKAAPSLAASITIGSQSGEPPVTATAASPVVPGAATTVIANGWRPWGFGQPIISATTLPGEAFSVPVDGKLLVPPRRSLAISVVDSLATGSSVQVGASWALRKMAMG</sequence>
<accession>A0A0F9W8H3</accession>
<organism evidence="1">
    <name type="scientific">marine sediment metagenome</name>
    <dbReference type="NCBI Taxonomy" id="412755"/>
    <lineage>
        <taxon>unclassified sequences</taxon>
        <taxon>metagenomes</taxon>
        <taxon>ecological metagenomes</taxon>
    </lineage>
</organism>
<name>A0A0F9W8H3_9ZZZZ</name>
<dbReference type="AlphaFoldDB" id="A0A0F9W8H3"/>
<gene>
    <name evidence="1" type="ORF">LCGC14_0391440</name>
</gene>
<evidence type="ECO:0000313" key="1">
    <source>
        <dbReference type="EMBL" id="KKN74343.1"/>
    </source>
</evidence>